<proteinExistence type="predicted"/>
<dbReference type="AlphaFoldDB" id="A0A383AXC2"/>
<gene>
    <name evidence="1" type="ORF">METZ01_LOCUS465044</name>
</gene>
<dbReference type="EMBL" id="UINC01195568">
    <property type="protein sequence ID" value="SVE12190.1"/>
    <property type="molecule type" value="Genomic_DNA"/>
</dbReference>
<sequence>TTNSDTFLKKNFSRDVKQIYMDVSITGSDYTADTSLNDTFTLTGEVSVTGTTVTGTNTDFLRAGDAEGEVSRNDIIQLPTGAAGAIEEFALAAGTPGQAGSGIESATKLKLATSASNAVTSVKASRIRAALQEQEETVLIYKMPKNDIKTLLDAADATDTTFTVRRQFTGTSNASSEITFTAPTGQSWDSYAARDYTLALVDQPNGGGAGAAGDIIAADAGTFDITGQTLEITDVANFGGANVDVKLFG</sequence>
<feature type="non-terminal residue" evidence="1">
    <location>
        <position position="1"/>
    </location>
</feature>
<accession>A0A383AXC2</accession>
<evidence type="ECO:0000313" key="1">
    <source>
        <dbReference type="EMBL" id="SVE12190.1"/>
    </source>
</evidence>
<organism evidence="1">
    <name type="scientific">marine metagenome</name>
    <dbReference type="NCBI Taxonomy" id="408172"/>
    <lineage>
        <taxon>unclassified sequences</taxon>
        <taxon>metagenomes</taxon>
        <taxon>ecological metagenomes</taxon>
    </lineage>
</organism>
<name>A0A383AXC2_9ZZZZ</name>
<feature type="non-terminal residue" evidence="1">
    <location>
        <position position="249"/>
    </location>
</feature>
<reference evidence="1" key="1">
    <citation type="submission" date="2018-05" db="EMBL/GenBank/DDBJ databases">
        <authorList>
            <person name="Lanie J.A."/>
            <person name="Ng W.-L."/>
            <person name="Kazmierczak K.M."/>
            <person name="Andrzejewski T.M."/>
            <person name="Davidsen T.M."/>
            <person name="Wayne K.J."/>
            <person name="Tettelin H."/>
            <person name="Glass J.I."/>
            <person name="Rusch D."/>
            <person name="Podicherti R."/>
            <person name="Tsui H.-C.T."/>
            <person name="Winkler M.E."/>
        </authorList>
    </citation>
    <scope>NUCLEOTIDE SEQUENCE</scope>
</reference>
<protein>
    <submittedName>
        <fullName evidence="1">Uncharacterized protein</fullName>
    </submittedName>
</protein>